<reference evidence="2 3" key="1">
    <citation type="journal article" date="2013" name="Antonie Van Leeuwenhoek">
        <title>Echinimonas agarilytica gen. nov., sp. nov., a new gammaproteobacterium isolated from the sea urchin Strongylocentrotus intermedius.</title>
        <authorList>
            <person name="Nedashkovskaya O.I."/>
            <person name="Stenkova A.M."/>
            <person name="Zhukova N.V."/>
            <person name="Van Trappen S."/>
            <person name="Lee J.S."/>
            <person name="Kim S.B."/>
        </authorList>
    </citation>
    <scope>NUCLEOTIDE SEQUENCE [LARGE SCALE GENOMIC DNA]</scope>
    <source>
        <strain evidence="2 3">KMM 6351</strain>
    </source>
</reference>
<dbReference type="Proteomes" id="UP001165393">
    <property type="component" value="Unassembled WGS sequence"/>
</dbReference>
<keyword evidence="3" id="KW-1185">Reference proteome</keyword>
<comment type="caution">
    <text evidence="2">The sequence shown here is derived from an EMBL/GenBank/DDBJ whole genome shotgun (WGS) entry which is preliminary data.</text>
</comment>
<gene>
    <name evidence="2" type="ORF">NAF29_00950</name>
</gene>
<dbReference type="EMBL" id="JAMQGP010000001">
    <property type="protein sequence ID" value="MCM2678235.1"/>
    <property type="molecule type" value="Genomic_DNA"/>
</dbReference>
<dbReference type="PANTHER" id="PTHR38693:SF1">
    <property type="entry name" value="UBIQUINONE BIOSYNTHESIS ACCESSORY FACTOR UBIJ"/>
    <property type="match status" value="1"/>
</dbReference>
<dbReference type="InterPro" id="IPR003033">
    <property type="entry name" value="SCP2_sterol-bd_dom"/>
</dbReference>
<dbReference type="InterPro" id="IPR038989">
    <property type="entry name" value="UbiJ"/>
</dbReference>
<sequence length="209" mass="23468">MIKAVLPILLSAADRALGVYQSQHSMSRQLKPIQGESLLVELTDVGLSFVVRVDQRLHVTTVDGMTPSCMIRGKVGVLTSLKDGNDIPRLIKTEALELEGNLQVASQIAQVLSHTHFDSEEWLSQWMGDVPAYTFMNGLNCLKSWLNYRAEQGQLDLREWLQDEAQLLPVEPEVRQRKLHINQTIARIDDLAERVAQLQQCVSAQKGLN</sequence>
<dbReference type="PANTHER" id="PTHR38693">
    <property type="entry name" value="UBIQUINONE BIOSYNTHESIS PROTEIN UBIJ"/>
    <property type="match status" value="1"/>
</dbReference>
<feature type="domain" description="SCP2" evidence="1">
    <location>
        <begin position="25"/>
        <end position="112"/>
    </location>
</feature>
<accession>A0AA42B605</accession>
<dbReference type="RefSeq" id="WP_251259560.1">
    <property type="nucleotide sequence ID" value="NZ_JAMQGP010000001.1"/>
</dbReference>
<dbReference type="Pfam" id="PF02036">
    <property type="entry name" value="SCP2"/>
    <property type="match status" value="1"/>
</dbReference>
<dbReference type="AlphaFoldDB" id="A0AA42B605"/>
<evidence type="ECO:0000259" key="1">
    <source>
        <dbReference type="Pfam" id="PF02036"/>
    </source>
</evidence>
<evidence type="ECO:0000313" key="2">
    <source>
        <dbReference type="EMBL" id="MCM2678235.1"/>
    </source>
</evidence>
<proteinExistence type="predicted"/>
<evidence type="ECO:0000313" key="3">
    <source>
        <dbReference type="Proteomes" id="UP001165393"/>
    </source>
</evidence>
<name>A0AA42B605_9GAMM</name>
<organism evidence="2 3">
    <name type="scientific">Echinimonas agarilytica</name>
    <dbReference type="NCBI Taxonomy" id="1215918"/>
    <lineage>
        <taxon>Bacteria</taxon>
        <taxon>Pseudomonadati</taxon>
        <taxon>Pseudomonadota</taxon>
        <taxon>Gammaproteobacteria</taxon>
        <taxon>Alteromonadales</taxon>
        <taxon>Echinimonadaceae</taxon>
        <taxon>Echinimonas</taxon>
    </lineage>
</organism>
<dbReference type="GO" id="GO:0006744">
    <property type="term" value="P:ubiquinone biosynthetic process"/>
    <property type="evidence" value="ECO:0007669"/>
    <property type="project" value="InterPro"/>
</dbReference>
<protein>
    <submittedName>
        <fullName evidence="2">SCP2 sterol-binding domain-containing protein</fullName>
    </submittedName>
</protein>